<keyword evidence="2" id="KW-1185">Reference proteome</keyword>
<organism evidence="1 2">
    <name type="scientific">Sclerotinia trifoliorum</name>
    <dbReference type="NCBI Taxonomy" id="28548"/>
    <lineage>
        <taxon>Eukaryota</taxon>
        <taxon>Fungi</taxon>
        <taxon>Dikarya</taxon>
        <taxon>Ascomycota</taxon>
        <taxon>Pezizomycotina</taxon>
        <taxon>Leotiomycetes</taxon>
        <taxon>Helotiales</taxon>
        <taxon>Sclerotiniaceae</taxon>
        <taxon>Sclerotinia</taxon>
    </lineage>
</organism>
<sequence>MDRINRQARLRAITGPNGFNEVLAPEKYIERGTAVLLANQNALTMNPRREINYPSWHERYVSDPLKHGIKVPACWREDEAGFIFSDAELQIDGSGPQWSEYSFFTKKVNEMDNLNMVLPGYTGCVAEVHASPKTGTLVIKFQDAKADWDPDTNYERLYNSELIYQAWGDACTVHLANNPGDFCFRKLRYVIIDNIINQGTLWTIQDVLIAEGVSPVSIMAGNKERITFERGDDNTCSEWFKMLIGTANGRPVARMCADHAQALGKQVRKIYAWYHCPREMVGALVFELEDVEPVAIPADLAQRKQTRRDKLKAFGKSVVGSIKKQFRD</sequence>
<proteinExistence type="predicted"/>
<name>A0A8H2ZQ25_9HELO</name>
<accession>A0A8H2ZQ25</accession>
<dbReference type="OrthoDB" id="3495520at2759"/>
<dbReference type="EMBL" id="CAJHIA010000013">
    <property type="protein sequence ID" value="CAD6444985.1"/>
    <property type="molecule type" value="Genomic_DNA"/>
</dbReference>
<comment type="caution">
    <text evidence="1">The sequence shown here is derived from an EMBL/GenBank/DDBJ whole genome shotgun (WGS) entry which is preliminary data.</text>
</comment>
<protein>
    <submittedName>
        <fullName evidence="1">Cc23268a-7c25-458d-a78f-20e61a1a7bb9-CDS</fullName>
    </submittedName>
</protein>
<evidence type="ECO:0000313" key="2">
    <source>
        <dbReference type="Proteomes" id="UP000624404"/>
    </source>
</evidence>
<reference evidence="1" key="1">
    <citation type="submission" date="2020-10" db="EMBL/GenBank/DDBJ databases">
        <authorList>
            <person name="Kusch S."/>
        </authorList>
    </citation>
    <scope>NUCLEOTIDE SEQUENCE</scope>
    <source>
        <strain evidence="1">SwB9</strain>
    </source>
</reference>
<evidence type="ECO:0000313" key="1">
    <source>
        <dbReference type="EMBL" id="CAD6444985.1"/>
    </source>
</evidence>
<dbReference type="Proteomes" id="UP000624404">
    <property type="component" value="Unassembled WGS sequence"/>
</dbReference>
<gene>
    <name evidence="1" type="ORF">SCLTRI_LOCUS4777</name>
</gene>
<dbReference type="AlphaFoldDB" id="A0A8H2ZQ25"/>